<accession>A0A550CNA7</accession>
<dbReference type="EMBL" id="VDMD01000004">
    <property type="protein sequence ID" value="TRM66281.1"/>
    <property type="molecule type" value="Genomic_DNA"/>
</dbReference>
<gene>
    <name evidence="11" type="ORF">BD626DRAFT_613753</name>
</gene>
<organism evidence="11 12">
    <name type="scientific">Schizophyllum amplum</name>
    <dbReference type="NCBI Taxonomy" id="97359"/>
    <lineage>
        <taxon>Eukaryota</taxon>
        <taxon>Fungi</taxon>
        <taxon>Dikarya</taxon>
        <taxon>Basidiomycota</taxon>
        <taxon>Agaricomycotina</taxon>
        <taxon>Agaricomycetes</taxon>
        <taxon>Agaricomycetidae</taxon>
        <taxon>Agaricales</taxon>
        <taxon>Schizophyllaceae</taxon>
        <taxon>Schizophyllum</taxon>
    </lineage>
</organism>
<keyword evidence="5 7" id="KW-0378">Hydrolase</keyword>
<dbReference type="InterPro" id="IPR013780">
    <property type="entry name" value="Glyco_hydro_b"/>
</dbReference>
<dbReference type="Proteomes" id="UP000320762">
    <property type="component" value="Unassembled WGS sequence"/>
</dbReference>
<keyword evidence="6 7" id="KW-0326">Glycosidase</keyword>
<dbReference type="Pfam" id="PF16499">
    <property type="entry name" value="Melibiase_2"/>
    <property type="match status" value="1"/>
</dbReference>
<keyword evidence="9" id="KW-0472">Membrane</keyword>
<evidence type="ECO:0000256" key="8">
    <source>
        <dbReference type="SAM" id="MobiDB-lite"/>
    </source>
</evidence>
<evidence type="ECO:0000256" key="9">
    <source>
        <dbReference type="SAM" id="Phobius"/>
    </source>
</evidence>
<dbReference type="EC" id="3.2.1.22" evidence="3 7"/>
<keyword evidence="4" id="KW-0732">Signal</keyword>
<comment type="similarity">
    <text evidence="2 7">Belongs to the glycosyl hydrolase 27 family.</text>
</comment>
<dbReference type="GO" id="GO:0004557">
    <property type="term" value="F:alpha-galactosidase activity"/>
    <property type="evidence" value="ECO:0007669"/>
    <property type="project" value="UniProtKB-EC"/>
</dbReference>
<dbReference type="SUPFAM" id="SSF51011">
    <property type="entry name" value="Glycosyl hydrolase domain"/>
    <property type="match status" value="1"/>
</dbReference>
<keyword evidence="12" id="KW-1185">Reference proteome</keyword>
<dbReference type="AlphaFoldDB" id="A0A550CNA7"/>
<evidence type="ECO:0000256" key="7">
    <source>
        <dbReference type="RuleBase" id="RU361168"/>
    </source>
</evidence>
<dbReference type="Gene3D" id="2.60.40.1180">
    <property type="entry name" value="Golgi alpha-mannosidase II"/>
    <property type="match status" value="1"/>
</dbReference>
<reference evidence="11 12" key="1">
    <citation type="journal article" date="2019" name="New Phytol.">
        <title>Comparative genomics reveals unique wood-decay strategies and fruiting body development in the Schizophyllaceae.</title>
        <authorList>
            <person name="Almasi E."/>
            <person name="Sahu N."/>
            <person name="Krizsan K."/>
            <person name="Balint B."/>
            <person name="Kovacs G.M."/>
            <person name="Kiss B."/>
            <person name="Cseklye J."/>
            <person name="Drula E."/>
            <person name="Henrissat B."/>
            <person name="Nagy I."/>
            <person name="Chovatia M."/>
            <person name="Adam C."/>
            <person name="LaButti K."/>
            <person name="Lipzen A."/>
            <person name="Riley R."/>
            <person name="Grigoriev I.V."/>
            <person name="Nagy L.G."/>
        </authorList>
    </citation>
    <scope>NUCLEOTIDE SEQUENCE [LARGE SCALE GENOMIC DNA]</scope>
    <source>
        <strain evidence="11 12">NL-1724</strain>
    </source>
</reference>
<evidence type="ECO:0000256" key="2">
    <source>
        <dbReference type="ARBA" id="ARBA00009743"/>
    </source>
</evidence>
<dbReference type="PRINTS" id="PR00740">
    <property type="entry name" value="GLHYDRLASE27"/>
</dbReference>
<comment type="catalytic activity">
    <reaction evidence="1 7">
        <text>Hydrolysis of terminal, non-reducing alpha-D-galactose residues in alpha-D-galactosides, including galactose oligosaccharides, galactomannans and galactolipids.</text>
        <dbReference type="EC" id="3.2.1.22"/>
    </reaction>
</comment>
<dbReference type="CDD" id="cd14792">
    <property type="entry name" value="GH27"/>
    <property type="match status" value="1"/>
</dbReference>
<feature type="region of interest" description="Disordered" evidence="8">
    <location>
        <begin position="1"/>
        <end position="23"/>
    </location>
</feature>
<protein>
    <recommendedName>
        <fullName evidence="3 7">Alpha-galactosidase</fullName>
        <ecNumber evidence="3 7">3.2.1.22</ecNumber>
    </recommendedName>
    <alternativeName>
        <fullName evidence="7">Melibiase</fullName>
    </alternativeName>
</protein>
<dbReference type="InterPro" id="IPR002241">
    <property type="entry name" value="Glyco_hydro_27"/>
</dbReference>
<keyword evidence="9" id="KW-0812">Transmembrane</keyword>
<evidence type="ECO:0000259" key="10">
    <source>
        <dbReference type="Pfam" id="PF17801"/>
    </source>
</evidence>
<dbReference type="InterPro" id="IPR017853">
    <property type="entry name" value="GH"/>
</dbReference>
<keyword evidence="9" id="KW-1133">Transmembrane helix</keyword>
<evidence type="ECO:0000256" key="4">
    <source>
        <dbReference type="ARBA" id="ARBA00022729"/>
    </source>
</evidence>
<dbReference type="OrthoDB" id="5795902at2759"/>
<feature type="transmembrane region" description="Helical" evidence="9">
    <location>
        <begin position="42"/>
        <end position="60"/>
    </location>
</feature>
<dbReference type="GO" id="GO:0005975">
    <property type="term" value="P:carbohydrate metabolic process"/>
    <property type="evidence" value="ECO:0007669"/>
    <property type="project" value="InterPro"/>
</dbReference>
<dbReference type="InterPro" id="IPR013785">
    <property type="entry name" value="Aldolase_TIM"/>
</dbReference>
<dbReference type="SUPFAM" id="SSF51445">
    <property type="entry name" value="(Trans)glycosidases"/>
    <property type="match status" value="1"/>
</dbReference>
<dbReference type="Pfam" id="PF17801">
    <property type="entry name" value="Melibiase_C"/>
    <property type="match status" value="1"/>
</dbReference>
<dbReference type="PANTHER" id="PTHR11452:SF61">
    <property type="entry name" value="ALPHA-GALACTOSIDASE B-RELATED"/>
    <property type="match status" value="1"/>
</dbReference>
<evidence type="ECO:0000313" key="12">
    <source>
        <dbReference type="Proteomes" id="UP000320762"/>
    </source>
</evidence>
<evidence type="ECO:0000256" key="3">
    <source>
        <dbReference type="ARBA" id="ARBA00012755"/>
    </source>
</evidence>
<evidence type="ECO:0000256" key="5">
    <source>
        <dbReference type="ARBA" id="ARBA00022801"/>
    </source>
</evidence>
<proteinExistence type="inferred from homology"/>
<dbReference type="STRING" id="97359.A0A550CNA7"/>
<evidence type="ECO:0000256" key="1">
    <source>
        <dbReference type="ARBA" id="ARBA00001255"/>
    </source>
</evidence>
<dbReference type="InterPro" id="IPR041233">
    <property type="entry name" value="Melibiase_C"/>
</dbReference>
<sequence length="494" mass="55344">MDHVDREKEAAHDPMAPRGPPSGTWLQKPIVQVTYSLTPTHVLMALLSLTFAALFAYLSLLSKPAPTTALDNGVGKLPFMGYNTWNAYVCDINETVVRESAELLVSLGLKDIGYEYMNIDDCYAEKNRTEDGDIIESAERFPSGMRNTTDYIHDLGLKAGIYSDSGWFTCQLYPGSFQNEDRHVFFCADIELFRETWNFDLLKYDNCAIPFDEIIREGVVGKYKRMADAIAAQAASSGQEPILFSLCEWGREQPWLWAKRFGQSWRTTDDIGAHWDAISSIINQNSFYTWSTDFYGHGDMDIVNAIFAIGNGDLTYEEAKSHFTAWALMKSPLLIVWLQLSAITEESLNILTNTEIIAINQDSVVGTAITPFRWGRNPDWTNDYTYPAQYWSGESENGTVIMLLNVESEPADMFFTLAESPWIRAGRQYSVRDLWTHTDNGTAVRNLTVSAVPAHGVVALLLRDAGDEPAGLDPKCSIMEWCTDQNGTVLEGGV</sequence>
<feature type="compositionally biased region" description="Basic and acidic residues" evidence="8">
    <location>
        <begin position="1"/>
        <end position="12"/>
    </location>
</feature>
<dbReference type="PANTHER" id="PTHR11452">
    <property type="entry name" value="ALPHA-GALACTOSIDASE/ALPHA-N-ACETYLGALACTOSAMINIDASE"/>
    <property type="match status" value="1"/>
</dbReference>
<comment type="caution">
    <text evidence="11">The sequence shown here is derived from an EMBL/GenBank/DDBJ whole genome shotgun (WGS) entry which is preliminary data.</text>
</comment>
<evidence type="ECO:0000313" key="11">
    <source>
        <dbReference type="EMBL" id="TRM66281.1"/>
    </source>
</evidence>
<name>A0A550CNA7_9AGAR</name>
<dbReference type="Gene3D" id="3.20.20.70">
    <property type="entry name" value="Aldolase class I"/>
    <property type="match status" value="1"/>
</dbReference>
<keyword evidence="7" id="KW-1015">Disulfide bond</keyword>
<evidence type="ECO:0000256" key="6">
    <source>
        <dbReference type="ARBA" id="ARBA00023295"/>
    </source>
</evidence>
<feature type="domain" description="Alpha galactosidase C-terminal" evidence="10">
    <location>
        <begin position="387"/>
        <end position="462"/>
    </location>
</feature>